<evidence type="ECO:0000313" key="2">
    <source>
        <dbReference type="EMBL" id="KZP14460.1"/>
    </source>
</evidence>
<keyword evidence="4" id="KW-1185">Reference proteome</keyword>
<protein>
    <submittedName>
        <fullName evidence="3">Uncharacterized protein</fullName>
    </submittedName>
</protein>
<proteinExistence type="predicted"/>
<dbReference type="AlphaFoldDB" id="A0A166TJ36"/>
<feature type="compositionally biased region" description="Basic and acidic residues" evidence="1">
    <location>
        <begin position="158"/>
        <end position="168"/>
    </location>
</feature>
<dbReference type="Proteomes" id="UP000076532">
    <property type="component" value="Unassembled WGS sequence"/>
</dbReference>
<organism evidence="3 4">
    <name type="scientific">Athelia psychrophila</name>
    <dbReference type="NCBI Taxonomy" id="1759441"/>
    <lineage>
        <taxon>Eukaryota</taxon>
        <taxon>Fungi</taxon>
        <taxon>Dikarya</taxon>
        <taxon>Basidiomycota</taxon>
        <taxon>Agaricomycotina</taxon>
        <taxon>Agaricomycetes</taxon>
        <taxon>Agaricomycetidae</taxon>
        <taxon>Atheliales</taxon>
        <taxon>Atheliaceae</taxon>
        <taxon>Athelia</taxon>
    </lineage>
</organism>
<evidence type="ECO:0000313" key="3">
    <source>
        <dbReference type="EMBL" id="KZP30666.1"/>
    </source>
</evidence>
<feature type="compositionally biased region" description="Basic and acidic residues" evidence="1">
    <location>
        <begin position="116"/>
        <end position="131"/>
    </location>
</feature>
<evidence type="ECO:0000313" key="4">
    <source>
        <dbReference type="Proteomes" id="UP000076532"/>
    </source>
</evidence>
<accession>A0A166TJ36</accession>
<feature type="compositionally biased region" description="Gly residues" evidence="1">
    <location>
        <begin position="132"/>
        <end position="151"/>
    </location>
</feature>
<evidence type="ECO:0000256" key="1">
    <source>
        <dbReference type="SAM" id="MobiDB-lite"/>
    </source>
</evidence>
<dbReference type="EMBL" id="KV417492">
    <property type="protein sequence ID" value="KZP30666.1"/>
    <property type="molecule type" value="Genomic_DNA"/>
</dbReference>
<sequence length="168" mass="18069">MRHLQALSASKCSLPRSAEIAPDKRYPGNIAPTGGAYFDSEFRTPVVFRLYSSSSGSSAFVFALPAARIVQCSSRSTRWPTQPRPCVTVLLRSTQTSMIHSLEMEEMVSWGPVKEMMRRGRKSEEPMREAGDGGAGEEGEGRAGGDVAGGGGEDDGEGSLKRAEEPRS</sequence>
<feature type="region of interest" description="Disordered" evidence="1">
    <location>
        <begin position="116"/>
        <end position="168"/>
    </location>
</feature>
<name>A0A166TJ36_9AGAM</name>
<gene>
    <name evidence="2" type="ORF">FIBSPDRAFT_1048787</name>
    <name evidence="3" type="ORF">FIBSPDRAFT_91730</name>
</gene>
<dbReference type="EMBL" id="KV417617">
    <property type="protein sequence ID" value="KZP14460.1"/>
    <property type="molecule type" value="Genomic_DNA"/>
</dbReference>
<reference evidence="3 4" key="1">
    <citation type="journal article" date="2016" name="Mol. Biol. Evol.">
        <title>Comparative Genomics of Early-Diverging Mushroom-Forming Fungi Provides Insights into the Origins of Lignocellulose Decay Capabilities.</title>
        <authorList>
            <person name="Nagy L.G."/>
            <person name="Riley R."/>
            <person name="Tritt A."/>
            <person name="Adam C."/>
            <person name="Daum C."/>
            <person name="Floudas D."/>
            <person name="Sun H."/>
            <person name="Yadav J.S."/>
            <person name="Pangilinan J."/>
            <person name="Larsson K.H."/>
            <person name="Matsuura K."/>
            <person name="Barry K."/>
            <person name="Labutti K."/>
            <person name="Kuo R."/>
            <person name="Ohm R.A."/>
            <person name="Bhattacharya S.S."/>
            <person name="Shirouzu T."/>
            <person name="Yoshinaga Y."/>
            <person name="Martin F.M."/>
            <person name="Grigoriev I.V."/>
            <person name="Hibbett D.S."/>
        </authorList>
    </citation>
    <scope>NUCLEOTIDE SEQUENCE [LARGE SCALE GENOMIC DNA]</scope>
    <source>
        <strain evidence="3 4">CBS 109695</strain>
    </source>
</reference>